<dbReference type="Pfam" id="PF00565">
    <property type="entry name" value="SNase"/>
    <property type="match status" value="1"/>
</dbReference>
<dbReference type="GeneID" id="93248406"/>
<reference evidence="2 3" key="1">
    <citation type="journal article" date="2013" name="Genome Announc.">
        <title>Complete Genome Sequence of Mycoplasma hyorhinis Strain SK76.</title>
        <authorList>
            <person name="Goodison S."/>
            <person name="Urquidi V."/>
            <person name="Kumar D."/>
            <person name="Reyes L."/>
            <person name="Rosser C.J."/>
        </authorList>
    </citation>
    <scope>NUCLEOTIDE SEQUENCE [LARGE SCALE GENOMIC DNA]</scope>
    <source>
        <strain evidence="2 3">SK76</strain>
    </source>
</reference>
<evidence type="ECO:0000259" key="1">
    <source>
        <dbReference type="PROSITE" id="PS50830"/>
    </source>
</evidence>
<keyword evidence="2" id="KW-0255">Endonuclease</keyword>
<sequence length="136" mass="16275">MDTPEIEPKNNTRFINIKRANYYARKAKEFSANLLQKWSNLAYATIVEKDPYDRYVAKVRIQKQDLASELLKNGLAVLRYFQVDKPKKKYYYPNHKELYTDYKNLQNEAKDKKINVWSENTKSIYGINLQYISKKH</sequence>
<dbReference type="EMBL" id="CP003914">
    <property type="protein sequence ID" value="AFX74213.1"/>
    <property type="molecule type" value="Genomic_DNA"/>
</dbReference>
<feature type="domain" description="TNase-like" evidence="1">
    <location>
        <begin position="1"/>
        <end position="119"/>
    </location>
</feature>
<dbReference type="AlphaFoldDB" id="A0AAI8AMI9"/>
<evidence type="ECO:0000313" key="3">
    <source>
        <dbReference type="Proteomes" id="UP000009399"/>
    </source>
</evidence>
<accession>A0AAI8AMI9</accession>
<dbReference type="Gene3D" id="2.40.50.90">
    <property type="match status" value="1"/>
</dbReference>
<evidence type="ECO:0000313" key="2">
    <source>
        <dbReference type="EMBL" id="AFX74213.1"/>
    </source>
</evidence>
<proteinExistence type="predicted"/>
<dbReference type="GO" id="GO:0004519">
    <property type="term" value="F:endonuclease activity"/>
    <property type="evidence" value="ECO:0007669"/>
    <property type="project" value="UniProtKB-KW"/>
</dbReference>
<organism evidence="2 3">
    <name type="scientific">Mesomycoplasma hyorhinis SK76</name>
    <dbReference type="NCBI Taxonomy" id="1118964"/>
    <lineage>
        <taxon>Bacteria</taxon>
        <taxon>Bacillati</taxon>
        <taxon>Mycoplasmatota</taxon>
        <taxon>Mycoplasmoidales</taxon>
        <taxon>Metamycoplasmataceae</taxon>
        <taxon>Mesomycoplasma</taxon>
    </lineage>
</organism>
<dbReference type="InterPro" id="IPR035437">
    <property type="entry name" value="SNase_OB-fold_sf"/>
</dbReference>
<keyword evidence="2" id="KW-0540">Nuclease</keyword>
<dbReference type="PROSITE" id="PS50830">
    <property type="entry name" value="TNASE_3"/>
    <property type="match status" value="1"/>
</dbReference>
<keyword evidence="2" id="KW-0378">Hydrolase</keyword>
<dbReference type="RefSeq" id="WP_014335533.1">
    <property type="nucleotide sequence ID" value="NC_019552.1"/>
</dbReference>
<dbReference type="KEGG" id="mhs:MOS_286"/>
<gene>
    <name evidence="2" type="ORF">MOS_286</name>
</gene>
<dbReference type="SMART" id="SM00318">
    <property type="entry name" value="SNc"/>
    <property type="match status" value="1"/>
</dbReference>
<protein>
    <submittedName>
        <fullName evidence="2">DNase/RNase endonuclease</fullName>
    </submittedName>
</protein>
<dbReference type="InterPro" id="IPR016071">
    <property type="entry name" value="Staphylococal_nuclease_OB-fold"/>
</dbReference>
<dbReference type="Proteomes" id="UP000009399">
    <property type="component" value="Chromosome"/>
</dbReference>
<name>A0AAI8AMI9_MESHY</name>
<dbReference type="SUPFAM" id="SSF50199">
    <property type="entry name" value="Staphylococcal nuclease"/>
    <property type="match status" value="1"/>
</dbReference>